<sequence length="113" mass="12330">MKTLDTILLAAMVTWASSAMANDSATLDPGKHVFDKWCVSCHGVGDRKPGTASLAAKYHGSIPAALEERTDMNLDFIRYFVRNGVLIMPAFRKTEVSDADLAALSAYLSHQKK</sequence>
<feature type="signal peptide" evidence="5">
    <location>
        <begin position="1"/>
        <end position="21"/>
    </location>
</feature>
<dbReference type="InterPro" id="IPR009056">
    <property type="entry name" value="Cyt_c-like_dom"/>
</dbReference>
<dbReference type="AlphaFoldDB" id="D5WI50"/>
<evidence type="ECO:0000256" key="1">
    <source>
        <dbReference type="ARBA" id="ARBA00022617"/>
    </source>
</evidence>
<organism evidence="7 8">
    <name type="scientific">Paraburkholderia atlantica</name>
    <dbReference type="NCBI Taxonomy" id="2654982"/>
    <lineage>
        <taxon>Bacteria</taxon>
        <taxon>Pseudomonadati</taxon>
        <taxon>Pseudomonadota</taxon>
        <taxon>Betaproteobacteria</taxon>
        <taxon>Burkholderiales</taxon>
        <taxon>Burkholderiaceae</taxon>
        <taxon>Paraburkholderia</taxon>
    </lineage>
</organism>
<dbReference type="PROSITE" id="PS51007">
    <property type="entry name" value="CYTC"/>
    <property type="match status" value="1"/>
</dbReference>
<keyword evidence="1 4" id="KW-0349">Heme</keyword>
<feature type="domain" description="Cytochrome c" evidence="6">
    <location>
        <begin position="25"/>
        <end position="112"/>
    </location>
</feature>
<evidence type="ECO:0000256" key="2">
    <source>
        <dbReference type="ARBA" id="ARBA00022723"/>
    </source>
</evidence>
<dbReference type="eggNOG" id="COG2010">
    <property type="taxonomic scope" value="Bacteria"/>
</dbReference>
<name>D5WI50_PARAM</name>
<gene>
    <name evidence="7" type="ordered locus">BC1002_4150</name>
</gene>
<proteinExistence type="predicted"/>
<evidence type="ECO:0000256" key="4">
    <source>
        <dbReference type="PROSITE-ProRule" id="PRU00433"/>
    </source>
</evidence>
<dbReference type="HOGENOM" id="CLU_2103923_0_0_4"/>
<dbReference type="Gene3D" id="1.10.760.10">
    <property type="entry name" value="Cytochrome c-like domain"/>
    <property type="match status" value="1"/>
</dbReference>
<dbReference type="Proteomes" id="UP000002190">
    <property type="component" value="Chromosome 2"/>
</dbReference>
<keyword evidence="2 4" id="KW-0479">Metal-binding</keyword>
<reference evidence="7 8" key="2">
    <citation type="journal article" date="2012" name="J. Bacteriol.">
        <title>Genome Sequences of Burkholderia sp. Strains CCGE1002 and H160, Isolated from Legume Nodules in Mexico and Brazil.</title>
        <authorList>
            <person name="Ormeno-Orrillo E."/>
            <person name="Rogel M.A."/>
            <person name="Chueire L.M."/>
            <person name="Tiedje J.M."/>
            <person name="Martinez-Romero E."/>
            <person name="Hungria M."/>
        </authorList>
    </citation>
    <scope>NUCLEOTIDE SEQUENCE [LARGE SCALE GENOMIC DNA]</scope>
    <source>
        <strain evidence="7 8">CCGE1002</strain>
    </source>
</reference>
<dbReference type="GO" id="GO:0009055">
    <property type="term" value="F:electron transfer activity"/>
    <property type="evidence" value="ECO:0007669"/>
    <property type="project" value="InterPro"/>
</dbReference>
<dbReference type="RefSeq" id="WP_013091945.1">
    <property type="nucleotide sequence ID" value="NC_014118.1"/>
</dbReference>
<dbReference type="EMBL" id="CP002014">
    <property type="protein sequence ID" value="ADG18145.1"/>
    <property type="molecule type" value="Genomic_DNA"/>
</dbReference>
<evidence type="ECO:0000313" key="7">
    <source>
        <dbReference type="EMBL" id="ADG18145.1"/>
    </source>
</evidence>
<keyword evidence="3 4" id="KW-0408">Iron</keyword>
<dbReference type="GO" id="GO:0046872">
    <property type="term" value="F:metal ion binding"/>
    <property type="evidence" value="ECO:0007669"/>
    <property type="project" value="UniProtKB-KW"/>
</dbReference>
<dbReference type="Pfam" id="PF13442">
    <property type="entry name" value="Cytochrome_CBB3"/>
    <property type="match status" value="1"/>
</dbReference>
<dbReference type="STRING" id="640511.BC1002_4150"/>
<dbReference type="KEGG" id="bge:BC1002_4150"/>
<keyword evidence="5" id="KW-0732">Signal</keyword>
<dbReference type="InterPro" id="IPR036909">
    <property type="entry name" value="Cyt_c-like_dom_sf"/>
</dbReference>
<evidence type="ECO:0000259" key="6">
    <source>
        <dbReference type="PROSITE" id="PS51007"/>
    </source>
</evidence>
<evidence type="ECO:0000256" key="5">
    <source>
        <dbReference type="SAM" id="SignalP"/>
    </source>
</evidence>
<feature type="chain" id="PRO_5003079624" evidence="5">
    <location>
        <begin position="22"/>
        <end position="113"/>
    </location>
</feature>
<dbReference type="GO" id="GO:0020037">
    <property type="term" value="F:heme binding"/>
    <property type="evidence" value="ECO:0007669"/>
    <property type="project" value="InterPro"/>
</dbReference>
<protein>
    <submittedName>
        <fullName evidence="7">Cytochrome c class I</fullName>
    </submittedName>
</protein>
<reference evidence="8" key="1">
    <citation type="submission" date="2010-04" db="EMBL/GenBank/DDBJ databases">
        <title>Complete sequence of chromosome 2 of Burkholderia sp. CCGE1002.</title>
        <authorList>
            <consortium name="US DOE Joint Genome Institute"/>
            <person name="Lucas S."/>
            <person name="Copeland A."/>
            <person name="Lapidus A."/>
            <person name="Cheng J.-F."/>
            <person name="Bruce D."/>
            <person name="Goodwin L."/>
            <person name="Pitluck S."/>
            <person name="Chertkov O."/>
            <person name="Detter J.C."/>
            <person name="Han C."/>
            <person name="Tapia R."/>
            <person name="Land M."/>
            <person name="Hauser L."/>
            <person name="Kyrpides N."/>
            <person name="Ovchinnikova G."/>
            <person name="Martinez-Romero E."/>
            <person name="Hernandez M.A.R."/>
            <person name="Tiedje J.M."/>
            <person name="Woyke T."/>
        </authorList>
    </citation>
    <scope>NUCLEOTIDE SEQUENCE [LARGE SCALE GENOMIC DNA]</scope>
    <source>
        <strain evidence="8">CCGE1002</strain>
    </source>
</reference>
<dbReference type="SUPFAM" id="SSF46626">
    <property type="entry name" value="Cytochrome c"/>
    <property type="match status" value="1"/>
</dbReference>
<dbReference type="GeneID" id="301095415"/>
<evidence type="ECO:0000256" key="3">
    <source>
        <dbReference type="ARBA" id="ARBA00023004"/>
    </source>
</evidence>
<accession>D5WI50</accession>
<evidence type="ECO:0000313" key="8">
    <source>
        <dbReference type="Proteomes" id="UP000002190"/>
    </source>
</evidence>